<keyword evidence="3" id="KW-1185">Reference proteome</keyword>
<feature type="signal peptide" evidence="1">
    <location>
        <begin position="1"/>
        <end position="26"/>
    </location>
</feature>
<protein>
    <submittedName>
        <fullName evidence="2">Uncharacterized protein</fullName>
    </submittedName>
</protein>
<reference evidence="2 3" key="1">
    <citation type="submission" date="2023-07" db="EMBL/GenBank/DDBJ databases">
        <title>Functional and genomic diversity of the sorghum phyllosphere microbiome.</title>
        <authorList>
            <person name="Shade A."/>
        </authorList>
    </citation>
    <scope>NUCLEOTIDE SEQUENCE [LARGE SCALE GENOMIC DNA]</scope>
    <source>
        <strain evidence="2 3">SORGH_AS_1064</strain>
    </source>
</reference>
<evidence type="ECO:0000313" key="3">
    <source>
        <dbReference type="Proteomes" id="UP001225072"/>
    </source>
</evidence>
<dbReference type="SUPFAM" id="SSF49899">
    <property type="entry name" value="Concanavalin A-like lectins/glucanases"/>
    <property type="match status" value="1"/>
</dbReference>
<gene>
    <name evidence="2" type="ORF">QE404_000569</name>
</gene>
<evidence type="ECO:0000256" key="1">
    <source>
        <dbReference type="SAM" id="SignalP"/>
    </source>
</evidence>
<proteinExistence type="predicted"/>
<evidence type="ECO:0000313" key="2">
    <source>
        <dbReference type="EMBL" id="MDQ1095422.1"/>
    </source>
</evidence>
<feature type="chain" id="PRO_5046982351" evidence="1">
    <location>
        <begin position="27"/>
        <end position="472"/>
    </location>
</feature>
<dbReference type="EMBL" id="JAUTAL010000001">
    <property type="protein sequence ID" value="MDQ1095422.1"/>
    <property type="molecule type" value="Genomic_DNA"/>
</dbReference>
<organism evidence="2 3">
    <name type="scientific">Chryseobacterium camelliae</name>
    <dbReference type="NCBI Taxonomy" id="1265445"/>
    <lineage>
        <taxon>Bacteria</taxon>
        <taxon>Pseudomonadati</taxon>
        <taxon>Bacteroidota</taxon>
        <taxon>Flavobacteriia</taxon>
        <taxon>Flavobacteriales</taxon>
        <taxon>Weeksellaceae</taxon>
        <taxon>Chryseobacterium group</taxon>
        <taxon>Chryseobacterium</taxon>
    </lineage>
</organism>
<name>A0ABU0TEC9_9FLAO</name>
<keyword evidence="1" id="KW-0732">Signal</keyword>
<dbReference type="InterPro" id="IPR013320">
    <property type="entry name" value="ConA-like_dom_sf"/>
</dbReference>
<accession>A0ABU0TEC9</accession>
<comment type="caution">
    <text evidence="2">The sequence shown here is derived from an EMBL/GenBank/DDBJ whole genome shotgun (WGS) entry which is preliminary data.</text>
</comment>
<dbReference type="Proteomes" id="UP001225072">
    <property type="component" value="Unassembled WGS sequence"/>
</dbReference>
<dbReference type="Gene3D" id="2.60.120.200">
    <property type="match status" value="1"/>
</dbReference>
<sequence length="472" mass="50984">MKHQHKRTVKLFALAALSAVSISVNGQFTITNPLTTKDLTGIRVGDNAYLTAATGADPNGAGWLRLTEAKSNQKGFMYVTQGFPTTLGVIADFEYKDWRNVADGYYGADGFCVYLFDASVTDANFKLGGYGGSLGYATYSNPAGTTGLSGGYLGLGLDAYGNYANNGENRNGSAPANTLTSGMLPNAFVLRGPTSATYNNSNVYLTSTPLGDRSGTVDAIRQRNEIDYNTITATRPADNIFYRRVQVIVTKPGADYVVTVKWRKENQSDFTQVMNYTLSSSTYPIPNNLKLGFSASTGGGFNYQEIRNIILTTPGNLRVDSRSDSYFTCNERTSPITFKIEVTNDTDAALNNINFNGKIVDENNNLVDTSKFKITSLSYNSGFTNSNLPTSNFTTNEINGVVGLNAKSSGIITVTGQYFKKGIGTNKSFKMVSNVSTNQVTDTDPTNNTASSVIEVRKCSVISNPMMPAYSK</sequence>
<dbReference type="RefSeq" id="WP_307446195.1">
    <property type="nucleotide sequence ID" value="NZ_JAUTAL010000001.1"/>
</dbReference>